<evidence type="ECO:0008006" key="3">
    <source>
        <dbReference type="Google" id="ProtNLM"/>
    </source>
</evidence>
<gene>
    <name evidence="1" type="ORF">H2Y56_06365</name>
</gene>
<protein>
    <recommendedName>
        <fullName evidence="3">GAF domain-containing protein</fullName>
    </recommendedName>
</protein>
<evidence type="ECO:0000313" key="2">
    <source>
        <dbReference type="Proteomes" id="UP000530038"/>
    </source>
</evidence>
<sequence length="144" mass="16239">MSIEKETLLEKISKSLENANNLLKLKGKIESDILQTLNIVTEITNNAVEFSIFEKNGDYDKYESSARLVKIIKPSSGIIHSGFIFLGFSINEKTGYPMVIETEANYYVIKDESELSDVLVNIIDQRALAIMKLISESQDDDIPF</sequence>
<evidence type="ECO:0000313" key="1">
    <source>
        <dbReference type="EMBL" id="MBA5231736.1"/>
    </source>
</evidence>
<reference evidence="1 2" key="1">
    <citation type="submission" date="2020-07" db="EMBL/GenBank/DDBJ databases">
        <title>Characterization of Pectobacterium aroidearum strains causing soft rot on Amorphophallus konjac.</title>
        <authorList>
            <person name="Xie H."/>
        </authorList>
    </citation>
    <scope>NUCLEOTIDE SEQUENCE [LARGE SCALE GENOMIC DNA]</scope>
    <source>
        <strain evidence="1 2">MY10</strain>
    </source>
</reference>
<accession>A0ABR5ZB59</accession>
<dbReference type="EMBL" id="JACERK010000002">
    <property type="protein sequence ID" value="MBA5231736.1"/>
    <property type="molecule type" value="Genomic_DNA"/>
</dbReference>
<proteinExistence type="predicted"/>
<dbReference type="Proteomes" id="UP000530038">
    <property type="component" value="Unassembled WGS sequence"/>
</dbReference>
<comment type="caution">
    <text evidence="1">The sequence shown here is derived from an EMBL/GenBank/DDBJ whole genome shotgun (WGS) entry which is preliminary data.</text>
</comment>
<dbReference type="RefSeq" id="WP_181828971.1">
    <property type="nucleotide sequence ID" value="NZ_CP104757.1"/>
</dbReference>
<keyword evidence="2" id="KW-1185">Reference proteome</keyword>
<name>A0ABR5ZB59_9GAMM</name>
<organism evidence="1 2">
    <name type="scientific">Pectobacterium aroidearum</name>
    <dbReference type="NCBI Taxonomy" id="1201031"/>
    <lineage>
        <taxon>Bacteria</taxon>
        <taxon>Pseudomonadati</taxon>
        <taxon>Pseudomonadota</taxon>
        <taxon>Gammaproteobacteria</taxon>
        <taxon>Enterobacterales</taxon>
        <taxon>Pectobacteriaceae</taxon>
        <taxon>Pectobacterium</taxon>
    </lineage>
</organism>